<feature type="domain" description="Tyrosine specific protein phosphatases" evidence="21">
    <location>
        <begin position="130"/>
        <end position="187"/>
    </location>
</feature>
<evidence type="ECO:0000313" key="24">
    <source>
        <dbReference type="EMBL" id="CAH0385971.1"/>
    </source>
</evidence>
<dbReference type="KEGG" id="btab:109039093"/>
<dbReference type="SMART" id="SM01326">
    <property type="entry name" value="PTEN_C2"/>
    <property type="match status" value="1"/>
</dbReference>
<dbReference type="GO" id="GO:0004722">
    <property type="term" value="F:protein serine/threonine phosphatase activity"/>
    <property type="evidence" value="ECO:0007669"/>
    <property type="project" value="UniProtKB-EC"/>
</dbReference>
<sequence length="442" mass="50679">MRQSSSTKKLAPNVDPVLKMANTISNMRVANSIKGLVSKKKKRYTEDGFNLDLTYITSNLIAMGYPAAKIEGFYRNHIDEVVKFLEEKHRDHYKIYNLCSERSYDINKFQSRVATYPFDDHNPPKMETIQPFCEDVHSWLSAHESNVAAVHCKAGKGRTGVMVCCYMLYCQQFKTAQEALSFYGQKRTTDTKGVTIPSQRRYVGYFASLVNEGLTYKPVTMFIREIIIQPLPTIFSNAHGCLQFQISNSNTRLHSSESIEVKKGSPFIHITMDQCIPLEGDVKVEFSHKPKMMLKEKMFHFWFNTFFIRERLHVPEIANGKNHFDSTHPRYNSHPVDSDTNLFTLRIDKWDLDVAHKDKQNSKYSPDLKVSLILQQVERDTPWSRVQRGINESTEVDSSLDSSSSEESEESEESWESEVGVQVGCYQLLSEADKGITQSLSS</sequence>
<evidence type="ECO:0000256" key="11">
    <source>
        <dbReference type="ARBA" id="ARBA00034268"/>
    </source>
</evidence>
<evidence type="ECO:0000256" key="9">
    <source>
        <dbReference type="ARBA" id="ARBA00023098"/>
    </source>
</evidence>
<dbReference type="Gene3D" id="3.90.190.10">
    <property type="entry name" value="Protein tyrosine phosphatase superfamily"/>
    <property type="match status" value="1"/>
</dbReference>
<evidence type="ECO:0000256" key="13">
    <source>
        <dbReference type="ARBA" id="ARBA00043734"/>
    </source>
</evidence>
<feature type="compositionally biased region" description="Acidic residues" evidence="20">
    <location>
        <begin position="404"/>
        <end position="416"/>
    </location>
</feature>
<dbReference type="FunFam" id="3.90.190.10:FF:000029">
    <property type="entry name" value="Phosphatidylinositol 3,4,5-trisphosphate 3-phosphatase and dual-specificity protein phosphatase PTEN"/>
    <property type="match status" value="1"/>
</dbReference>
<gene>
    <name evidence="24" type="ORF">BEMITA_LOCUS5144</name>
</gene>
<dbReference type="InterPro" id="IPR016130">
    <property type="entry name" value="Tyr_Pase_AS"/>
</dbReference>
<evidence type="ECO:0000256" key="10">
    <source>
        <dbReference type="ARBA" id="ARBA00034256"/>
    </source>
</evidence>
<evidence type="ECO:0000259" key="21">
    <source>
        <dbReference type="PROSITE" id="PS50056"/>
    </source>
</evidence>
<comment type="catalytic activity">
    <reaction evidence="10">
        <text>1,2-dihexadecanoyl-sn-glycero-3-phospho-(1D-myo-inositol-3,4,5-trisphosphate) + H2O = 1,2-dihexadecanoyl-sn-glycero-3-phospho-(1D-myo-inositol-4,5-bisphosphate) + phosphate</text>
        <dbReference type="Rhea" id="RHEA:43560"/>
        <dbReference type="ChEBI" id="CHEBI:15377"/>
        <dbReference type="ChEBI" id="CHEBI:43474"/>
        <dbReference type="ChEBI" id="CHEBI:83420"/>
        <dbReference type="ChEBI" id="CHEBI:83423"/>
    </reaction>
    <physiologicalReaction direction="left-to-right" evidence="10">
        <dbReference type="Rhea" id="RHEA:43561"/>
    </physiologicalReaction>
</comment>
<dbReference type="EC" id="3.1.3.16" evidence="5"/>
<evidence type="ECO:0000256" key="18">
    <source>
        <dbReference type="ARBA" id="ARBA00048832"/>
    </source>
</evidence>
<dbReference type="InterPro" id="IPR051281">
    <property type="entry name" value="Dual-spec_lipid-protein_phosph"/>
</dbReference>
<dbReference type="EMBL" id="OU963864">
    <property type="protein sequence ID" value="CAH0385971.1"/>
    <property type="molecule type" value="Genomic_DNA"/>
</dbReference>
<evidence type="ECO:0000256" key="2">
    <source>
        <dbReference type="ARBA" id="ARBA00007881"/>
    </source>
</evidence>
<evidence type="ECO:0000256" key="20">
    <source>
        <dbReference type="SAM" id="MobiDB-lite"/>
    </source>
</evidence>
<evidence type="ECO:0000256" key="7">
    <source>
        <dbReference type="ARBA" id="ARBA00022801"/>
    </source>
</evidence>
<name>A0A9P0A987_BEMTA</name>
<keyword evidence="9" id="KW-0443">Lipid metabolism</keyword>
<evidence type="ECO:0000256" key="12">
    <source>
        <dbReference type="ARBA" id="ARBA00034338"/>
    </source>
</evidence>
<feature type="compositionally biased region" description="Low complexity" evidence="20">
    <location>
        <begin position="392"/>
        <end position="403"/>
    </location>
</feature>
<dbReference type="GO" id="GO:0004725">
    <property type="term" value="F:protein tyrosine phosphatase activity"/>
    <property type="evidence" value="ECO:0007669"/>
    <property type="project" value="UniProtKB-EC"/>
</dbReference>
<dbReference type="GO" id="GO:0046856">
    <property type="term" value="P:phosphatidylinositol dephosphorylation"/>
    <property type="evidence" value="ECO:0007669"/>
    <property type="project" value="TreeGrafter"/>
</dbReference>
<comment type="catalytic activity">
    <reaction evidence="19">
        <text>O-phospho-L-tyrosyl-[protein] + H2O = L-tyrosyl-[protein] + phosphate</text>
        <dbReference type="Rhea" id="RHEA:10684"/>
        <dbReference type="Rhea" id="RHEA-COMP:10136"/>
        <dbReference type="Rhea" id="RHEA-COMP:20101"/>
        <dbReference type="ChEBI" id="CHEBI:15377"/>
        <dbReference type="ChEBI" id="CHEBI:43474"/>
        <dbReference type="ChEBI" id="CHEBI:46858"/>
        <dbReference type="ChEBI" id="CHEBI:61978"/>
        <dbReference type="EC" id="3.1.3.48"/>
    </reaction>
    <physiologicalReaction direction="left-to-right" evidence="19">
        <dbReference type="Rhea" id="RHEA:10685"/>
    </physiologicalReaction>
</comment>
<evidence type="ECO:0000256" key="3">
    <source>
        <dbReference type="ARBA" id="ARBA00013015"/>
    </source>
</evidence>
<dbReference type="GO" id="GO:0008285">
    <property type="term" value="P:negative regulation of cell population proliferation"/>
    <property type="evidence" value="ECO:0007669"/>
    <property type="project" value="TreeGrafter"/>
</dbReference>
<dbReference type="Gene3D" id="2.60.40.1110">
    <property type="match status" value="1"/>
</dbReference>
<dbReference type="InterPro" id="IPR029021">
    <property type="entry name" value="Prot-tyrosine_phosphatase-like"/>
</dbReference>
<keyword evidence="7" id="KW-0378">Hydrolase</keyword>
<dbReference type="EC" id="3.1.3.67" evidence="3"/>
<dbReference type="InterPro" id="IPR035892">
    <property type="entry name" value="C2_domain_sf"/>
</dbReference>
<dbReference type="PROSITE" id="PS00383">
    <property type="entry name" value="TYR_PHOSPHATASE_1"/>
    <property type="match status" value="1"/>
</dbReference>
<reference evidence="24" key="1">
    <citation type="submission" date="2021-12" db="EMBL/GenBank/DDBJ databases">
        <authorList>
            <person name="King R."/>
        </authorList>
    </citation>
    <scope>NUCLEOTIDE SEQUENCE</scope>
</reference>
<feature type="region of interest" description="Disordered" evidence="20">
    <location>
        <begin position="384"/>
        <end position="419"/>
    </location>
</feature>
<evidence type="ECO:0000256" key="19">
    <source>
        <dbReference type="ARBA" id="ARBA00051341"/>
    </source>
</evidence>
<evidence type="ECO:0000313" key="25">
    <source>
        <dbReference type="Proteomes" id="UP001152759"/>
    </source>
</evidence>
<dbReference type="GO" id="GO:0005634">
    <property type="term" value="C:nucleus"/>
    <property type="evidence" value="ECO:0007669"/>
    <property type="project" value="TreeGrafter"/>
</dbReference>
<evidence type="ECO:0000259" key="23">
    <source>
        <dbReference type="PROSITE" id="PS51182"/>
    </source>
</evidence>
<dbReference type="PANTHER" id="PTHR12305:SF81">
    <property type="entry name" value="PHOSPHATIDYLINOSITOL 3,4,5-TRISPHOSPHATE 3-PHOSPHATASE AND DUAL-SPECIFICITY PROTEIN PHOSPHATASE PTEN"/>
    <property type="match status" value="1"/>
</dbReference>
<evidence type="ECO:0000256" key="14">
    <source>
        <dbReference type="ARBA" id="ARBA00043760"/>
    </source>
</evidence>
<dbReference type="GO" id="GO:0048870">
    <property type="term" value="P:cell motility"/>
    <property type="evidence" value="ECO:0007669"/>
    <property type="project" value="TreeGrafter"/>
</dbReference>
<organism evidence="24 25">
    <name type="scientific">Bemisia tabaci</name>
    <name type="common">Sweetpotato whitefly</name>
    <name type="synonym">Aleurodes tabaci</name>
    <dbReference type="NCBI Taxonomy" id="7038"/>
    <lineage>
        <taxon>Eukaryota</taxon>
        <taxon>Metazoa</taxon>
        <taxon>Ecdysozoa</taxon>
        <taxon>Arthropoda</taxon>
        <taxon>Hexapoda</taxon>
        <taxon>Insecta</taxon>
        <taxon>Pterygota</taxon>
        <taxon>Neoptera</taxon>
        <taxon>Paraneoptera</taxon>
        <taxon>Hemiptera</taxon>
        <taxon>Sternorrhyncha</taxon>
        <taxon>Aleyrodoidea</taxon>
        <taxon>Aleyrodidae</taxon>
        <taxon>Aleyrodinae</taxon>
        <taxon>Bemisia</taxon>
    </lineage>
</organism>
<dbReference type="EC" id="3.1.3.48" evidence="4"/>
<comment type="catalytic activity">
    <reaction evidence="13">
        <text>1D-myo-inositol 1,3,4,5-tetrakisphosphate + H2O = 1D-myo-inositol 1,4,5-trisphosphate + phosphate</text>
        <dbReference type="Rhea" id="RHEA:77155"/>
        <dbReference type="ChEBI" id="CHEBI:15377"/>
        <dbReference type="ChEBI" id="CHEBI:43474"/>
        <dbReference type="ChEBI" id="CHEBI:57895"/>
        <dbReference type="ChEBI" id="CHEBI:203600"/>
    </reaction>
    <physiologicalReaction direction="left-to-right" evidence="13">
        <dbReference type="Rhea" id="RHEA:77156"/>
    </physiologicalReaction>
</comment>
<dbReference type="InterPro" id="IPR045101">
    <property type="entry name" value="PTP_PTEN"/>
</dbReference>
<comment type="catalytic activity">
    <reaction evidence="11">
        <text>1,2-dioctanoyl-sn-glycero-3-phospho-(1D-myo-inositol-3,4,5-trisphosphate) + H2O = 1,2-dioctanoyl-sn-glycero-3-phospho-(1D-myo-inositol-4,5-bisphosphate) + phosphate</text>
        <dbReference type="Rhea" id="RHEA:43552"/>
        <dbReference type="ChEBI" id="CHEBI:15377"/>
        <dbReference type="ChEBI" id="CHEBI:43474"/>
        <dbReference type="ChEBI" id="CHEBI:83416"/>
        <dbReference type="ChEBI" id="CHEBI:83419"/>
    </reaction>
    <physiologicalReaction direction="left-to-right" evidence="11">
        <dbReference type="Rhea" id="RHEA:43553"/>
    </physiologicalReaction>
</comment>
<keyword evidence="6" id="KW-0963">Cytoplasm</keyword>
<comment type="subcellular location">
    <subcellularLocation>
        <location evidence="1">Cytoplasm</location>
    </subcellularLocation>
</comment>
<dbReference type="Pfam" id="PF10409">
    <property type="entry name" value="PTEN_C2"/>
    <property type="match status" value="1"/>
</dbReference>
<proteinExistence type="inferred from homology"/>
<evidence type="ECO:0000256" key="16">
    <source>
        <dbReference type="ARBA" id="ARBA00044309"/>
    </source>
</evidence>
<evidence type="ECO:0000259" key="22">
    <source>
        <dbReference type="PROSITE" id="PS51181"/>
    </source>
</evidence>
<evidence type="ECO:0000256" key="1">
    <source>
        <dbReference type="ARBA" id="ARBA00004496"/>
    </source>
</evidence>
<comment type="catalytic activity">
    <reaction evidence="17">
        <text>O-phospho-L-seryl-[protein] + H2O = L-seryl-[protein] + phosphate</text>
        <dbReference type="Rhea" id="RHEA:20629"/>
        <dbReference type="Rhea" id="RHEA-COMP:9863"/>
        <dbReference type="Rhea" id="RHEA-COMP:11604"/>
        <dbReference type="ChEBI" id="CHEBI:15377"/>
        <dbReference type="ChEBI" id="CHEBI:29999"/>
        <dbReference type="ChEBI" id="CHEBI:43474"/>
        <dbReference type="ChEBI" id="CHEBI:83421"/>
        <dbReference type="EC" id="3.1.3.16"/>
    </reaction>
    <physiologicalReaction direction="left-to-right" evidence="17">
        <dbReference type="Rhea" id="RHEA:20630"/>
    </physiologicalReaction>
</comment>
<dbReference type="SUPFAM" id="SSF52799">
    <property type="entry name" value="(Phosphotyrosine protein) phosphatases II"/>
    <property type="match status" value="1"/>
</dbReference>
<comment type="similarity">
    <text evidence="2">Belongs to the PTEN phosphatase protein family.</text>
</comment>
<comment type="catalytic activity">
    <reaction evidence="18">
        <text>O-phospho-L-threonyl-[protein] + H2O = L-threonyl-[protein] + phosphate</text>
        <dbReference type="Rhea" id="RHEA:47004"/>
        <dbReference type="Rhea" id="RHEA-COMP:11060"/>
        <dbReference type="Rhea" id="RHEA-COMP:11605"/>
        <dbReference type="ChEBI" id="CHEBI:15377"/>
        <dbReference type="ChEBI" id="CHEBI:30013"/>
        <dbReference type="ChEBI" id="CHEBI:43474"/>
        <dbReference type="ChEBI" id="CHEBI:61977"/>
        <dbReference type="EC" id="3.1.3.16"/>
    </reaction>
    <physiologicalReaction direction="left-to-right" evidence="18">
        <dbReference type="Rhea" id="RHEA:47005"/>
    </physiologicalReaction>
</comment>
<dbReference type="OrthoDB" id="16692at2759"/>
<evidence type="ECO:0000256" key="4">
    <source>
        <dbReference type="ARBA" id="ARBA00013064"/>
    </source>
</evidence>
<dbReference type="InterPro" id="IPR014020">
    <property type="entry name" value="Tensin_C2-dom"/>
</dbReference>
<evidence type="ECO:0000256" key="8">
    <source>
        <dbReference type="ARBA" id="ARBA00022912"/>
    </source>
</evidence>
<dbReference type="GO" id="GO:0005886">
    <property type="term" value="C:plasma membrane"/>
    <property type="evidence" value="ECO:0007669"/>
    <property type="project" value="TreeGrafter"/>
</dbReference>
<dbReference type="GO" id="GO:0051896">
    <property type="term" value="P:regulation of phosphatidylinositol 3-kinase/protein kinase B signal transduction"/>
    <property type="evidence" value="ECO:0007669"/>
    <property type="project" value="TreeGrafter"/>
</dbReference>
<dbReference type="PROSITE" id="PS50056">
    <property type="entry name" value="TYR_PHOSPHATASE_2"/>
    <property type="match status" value="1"/>
</dbReference>
<accession>A0A9P0A987</accession>
<comment type="catalytic activity">
    <reaction evidence="15">
        <text>1D-myo-inositol 1,3,4,5,6-pentakisphosphate + H2O = 1D-myo-inositol 1,4,5,6-tetrakisphosphate + phosphate</text>
        <dbReference type="Rhea" id="RHEA:77143"/>
        <dbReference type="ChEBI" id="CHEBI:15377"/>
        <dbReference type="ChEBI" id="CHEBI:43474"/>
        <dbReference type="ChEBI" id="CHEBI:57627"/>
        <dbReference type="ChEBI" id="CHEBI:57733"/>
    </reaction>
    <physiologicalReaction direction="left-to-right" evidence="15">
        <dbReference type="Rhea" id="RHEA:77144"/>
    </physiologicalReaction>
</comment>
<evidence type="ECO:0000256" key="15">
    <source>
        <dbReference type="ARBA" id="ARBA00043762"/>
    </source>
</evidence>
<keyword evidence="8" id="KW-0904">Protein phosphatase</keyword>
<dbReference type="AlphaFoldDB" id="A0A9P0A987"/>
<dbReference type="Proteomes" id="UP001152759">
    <property type="component" value="Chromosome 3"/>
</dbReference>
<evidence type="ECO:0000256" key="5">
    <source>
        <dbReference type="ARBA" id="ARBA00013081"/>
    </source>
</evidence>
<feature type="domain" description="Phosphatase tensin-type" evidence="22">
    <location>
        <begin position="42"/>
        <end position="213"/>
    </location>
</feature>
<dbReference type="PROSITE" id="PS51182">
    <property type="entry name" value="C2_TENSIN"/>
    <property type="match status" value="1"/>
</dbReference>
<protein>
    <recommendedName>
        <fullName evidence="12">Phosphatidylinositol 3,4,5-trisphosphate 3-phosphatase and dual-specificity protein phosphatase PTEN</fullName>
        <ecNumber evidence="5">3.1.3.16</ecNumber>
        <ecNumber evidence="4">3.1.3.48</ecNumber>
        <ecNumber evidence="3">3.1.3.67</ecNumber>
    </recommendedName>
    <alternativeName>
        <fullName evidence="16">Inositol polyphosphate 3-phosphatase</fullName>
    </alternativeName>
</protein>
<dbReference type="InterPro" id="IPR029023">
    <property type="entry name" value="Tensin_phosphatase"/>
</dbReference>
<dbReference type="GO" id="GO:0016314">
    <property type="term" value="F:phosphatidylinositol-3,4,5-trisphosphate 3-phosphatase activity"/>
    <property type="evidence" value="ECO:0007669"/>
    <property type="project" value="UniProtKB-EC"/>
</dbReference>
<dbReference type="SUPFAM" id="SSF49562">
    <property type="entry name" value="C2 domain (Calcium/lipid-binding domain, CaLB)"/>
    <property type="match status" value="1"/>
</dbReference>
<dbReference type="CDD" id="cd14509">
    <property type="entry name" value="PTP_PTEN"/>
    <property type="match status" value="1"/>
</dbReference>
<dbReference type="InterPro" id="IPR057023">
    <property type="entry name" value="PTP-SAK"/>
</dbReference>
<dbReference type="InterPro" id="IPR000387">
    <property type="entry name" value="Tyr_Pase_dom"/>
</dbReference>
<dbReference type="GO" id="GO:0043491">
    <property type="term" value="P:phosphatidylinositol 3-kinase/protein kinase B signal transduction"/>
    <property type="evidence" value="ECO:0007669"/>
    <property type="project" value="TreeGrafter"/>
</dbReference>
<evidence type="ECO:0000256" key="6">
    <source>
        <dbReference type="ARBA" id="ARBA00022490"/>
    </source>
</evidence>
<dbReference type="GO" id="GO:0050793">
    <property type="term" value="P:regulation of developmental process"/>
    <property type="evidence" value="ECO:0007669"/>
    <property type="project" value="UniProtKB-ARBA"/>
</dbReference>
<dbReference type="GO" id="GO:0042995">
    <property type="term" value="C:cell projection"/>
    <property type="evidence" value="ECO:0007669"/>
    <property type="project" value="TreeGrafter"/>
</dbReference>
<dbReference type="PANTHER" id="PTHR12305">
    <property type="entry name" value="PHOSPHATASE WITH HOMOLOGY TO TENSIN"/>
    <property type="match status" value="1"/>
</dbReference>
<dbReference type="Pfam" id="PF22784">
    <property type="entry name" value="PTP-SAK"/>
    <property type="match status" value="1"/>
</dbReference>
<comment type="catalytic activity">
    <reaction evidence="14">
        <text>a 1,2-diacyl-sn-glycero-3-phospho-(1D-myo-inositol-3,4,5-trisphosphate) + H2O = a 1,2-diacyl-sn-glycero-3-phospho-(1D-myo-inositol-4,5-bisphosphate) + phosphate</text>
        <dbReference type="Rhea" id="RHEA:25017"/>
        <dbReference type="ChEBI" id="CHEBI:15377"/>
        <dbReference type="ChEBI" id="CHEBI:43474"/>
        <dbReference type="ChEBI" id="CHEBI:57836"/>
        <dbReference type="ChEBI" id="CHEBI:58456"/>
        <dbReference type="EC" id="3.1.3.67"/>
    </reaction>
    <physiologicalReaction direction="left-to-right" evidence="14">
        <dbReference type="Rhea" id="RHEA:25018"/>
    </physiologicalReaction>
</comment>
<evidence type="ECO:0000256" key="17">
    <source>
        <dbReference type="ARBA" id="ARBA00047986"/>
    </source>
</evidence>
<dbReference type="PROSITE" id="PS51181">
    <property type="entry name" value="PPASE_TENSIN"/>
    <property type="match status" value="1"/>
</dbReference>
<dbReference type="GO" id="GO:0005829">
    <property type="term" value="C:cytosol"/>
    <property type="evidence" value="ECO:0007669"/>
    <property type="project" value="TreeGrafter"/>
</dbReference>
<feature type="domain" description="C2 tensin-type" evidence="23">
    <location>
        <begin position="218"/>
        <end position="377"/>
    </location>
</feature>
<keyword evidence="25" id="KW-1185">Reference proteome</keyword>